<feature type="region of interest" description="Disordered" evidence="1">
    <location>
        <begin position="1"/>
        <end position="70"/>
    </location>
</feature>
<name>A0A7J7DWB0_TRIWF</name>
<dbReference type="Proteomes" id="UP000593562">
    <property type="component" value="Unassembled WGS sequence"/>
</dbReference>
<dbReference type="EMBL" id="JAAARO010000003">
    <property type="protein sequence ID" value="KAF5750662.1"/>
    <property type="molecule type" value="Genomic_DNA"/>
</dbReference>
<accession>A0A7J7DWB0</accession>
<dbReference type="PANTHER" id="PTHR36355">
    <property type="entry name" value="EXPRESSED PROTEIN"/>
    <property type="match status" value="1"/>
</dbReference>
<feature type="compositionally biased region" description="Polar residues" evidence="1">
    <location>
        <begin position="53"/>
        <end position="62"/>
    </location>
</feature>
<dbReference type="PANTHER" id="PTHR36355:SF1">
    <property type="entry name" value="EXPRESSED PROTEIN"/>
    <property type="match status" value="1"/>
</dbReference>
<sequence>MDVANKSSISVQRVNKKSSDELLKKFADDEPDPAPSRLAKRRKKREVGGDSCESPNSHSSSLTERRSLLPPAASKSALLRQFRICRSRLRAKGIKNKSLFGTIEKTWRRTVEGASRVFMEKHYNRHRRLINDVV</sequence>
<dbReference type="AlphaFoldDB" id="A0A7J7DWB0"/>
<proteinExistence type="predicted"/>
<dbReference type="InParanoid" id="A0A7J7DWB0"/>
<dbReference type="OrthoDB" id="1731546at2759"/>
<evidence type="ECO:0000313" key="3">
    <source>
        <dbReference type="Proteomes" id="UP000593562"/>
    </source>
</evidence>
<comment type="caution">
    <text evidence="2">The sequence shown here is derived from an EMBL/GenBank/DDBJ whole genome shotgun (WGS) entry which is preliminary data.</text>
</comment>
<dbReference type="FunCoup" id="A0A7J7DWB0">
    <property type="interactions" value="402"/>
</dbReference>
<keyword evidence="3" id="KW-1185">Reference proteome</keyword>
<organism evidence="2 3">
    <name type="scientific">Tripterygium wilfordii</name>
    <name type="common">Thunder God vine</name>
    <dbReference type="NCBI Taxonomy" id="458696"/>
    <lineage>
        <taxon>Eukaryota</taxon>
        <taxon>Viridiplantae</taxon>
        <taxon>Streptophyta</taxon>
        <taxon>Embryophyta</taxon>
        <taxon>Tracheophyta</taxon>
        <taxon>Spermatophyta</taxon>
        <taxon>Magnoliopsida</taxon>
        <taxon>eudicotyledons</taxon>
        <taxon>Gunneridae</taxon>
        <taxon>Pentapetalae</taxon>
        <taxon>rosids</taxon>
        <taxon>fabids</taxon>
        <taxon>Celastrales</taxon>
        <taxon>Celastraceae</taxon>
        <taxon>Tripterygium</taxon>
    </lineage>
</organism>
<evidence type="ECO:0000313" key="2">
    <source>
        <dbReference type="EMBL" id="KAF5750662.1"/>
    </source>
</evidence>
<evidence type="ECO:0000256" key="1">
    <source>
        <dbReference type="SAM" id="MobiDB-lite"/>
    </source>
</evidence>
<protein>
    <submittedName>
        <fullName evidence="2">Uncharacterized protein</fullName>
    </submittedName>
</protein>
<feature type="compositionally biased region" description="Basic and acidic residues" evidence="1">
    <location>
        <begin position="17"/>
        <end position="28"/>
    </location>
</feature>
<reference evidence="2 3" key="1">
    <citation type="journal article" date="2020" name="Nat. Commun.">
        <title>Genome of Tripterygium wilfordii and identification of cytochrome P450 involved in triptolide biosynthesis.</title>
        <authorList>
            <person name="Tu L."/>
            <person name="Su P."/>
            <person name="Zhang Z."/>
            <person name="Gao L."/>
            <person name="Wang J."/>
            <person name="Hu T."/>
            <person name="Zhou J."/>
            <person name="Zhang Y."/>
            <person name="Zhao Y."/>
            <person name="Liu Y."/>
            <person name="Song Y."/>
            <person name="Tong Y."/>
            <person name="Lu Y."/>
            <person name="Yang J."/>
            <person name="Xu C."/>
            <person name="Jia M."/>
            <person name="Peters R.J."/>
            <person name="Huang L."/>
            <person name="Gao W."/>
        </authorList>
    </citation>
    <scope>NUCLEOTIDE SEQUENCE [LARGE SCALE GENOMIC DNA]</scope>
    <source>
        <strain evidence="3">cv. XIE 37</strain>
        <tissue evidence="2">Leaf</tissue>
    </source>
</reference>
<feature type="compositionally biased region" description="Polar residues" evidence="1">
    <location>
        <begin position="1"/>
        <end position="13"/>
    </location>
</feature>
<gene>
    <name evidence="2" type="ORF">HS088_TW03G01001</name>
</gene>